<dbReference type="GO" id="GO:0042393">
    <property type="term" value="F:histone binding"/>
    <property type="evidence" value="ECO:0007669"/>
    <property type="project" value="UniProtKB-UniRule"/>
</dbReference>
<dbReference type="Proteomes" id="UP000314983">
    <property type="component" value="Chromosome 15"/>
</dbReference>
<evidence type="ECO:0000256" key="13">
    <source>
        <dbReference type="ARBA" id="ARBA00079844"/>
    </source>
</evidence>
<dbReference type="SUPFAM" id="SSF57850">
    <property type="entry name" value="RING/U-box"/>
    <property type="match status" value="1"/>
</dbReference>
<evidence type="ECO:0000256" key="3">
    <source>
        <dbReference type="ARBA" id="ARBA00022679"/>
    </source>
</evidence>
<gene>
    <name evidence="14 18" type="primary">RNF168</name>
</gene>
<dbReference type="GO" id="GO:0008270">
    <property type="term" value="F:zinc ion binding"/>
    <property type="evidence" value="ECO:0007669"/>
    <property type="project" value="UniProtKB-KW"/>
</dbReference>
<accession>A0A4W4HPF2</accession>
<evidence type="ECO:0000313" key="19">
    <source>
        <dbReference type="Proteomes" id="UP000314983"/>
    </source>
</evidence>
<evidence type="ECO:0000256" key="7">
    <source>
        <dbReference type="ARBA" id="ARBA00022786"/>
    </source>
</evidence>
<reference evidence="18" key="3">
    <citation type="submission" date="2020-05" db="EMBL/GenBank/DDBJ databases">
        <title>Electrophorus electricus (electric eel) genome, fEleEle1, primary haplotype.</title>
        <authorList>
            <person name="Myers G."/>
            <person name="Meyer A."/>
            <person name="Fedrigo O."/>
            <person name="Formenti G."/>
            <person name="Rhie A."/>
            <person name="Tracey A."/>
            <person name="Sims Y."/>
            <person name="Jarvis E.D."/>
        </authorList>
    </citation>
    <scope>NUCLEOTIDE SEQUENCE [LARGE SCALE GENOMIC DNA]</scope>
</reference>
<dbReference type="InterPro" id="IPR051657">
    <property type="entry name" value="RNF168/RNF169_E3_ubiq-ligase"/>
</dbReference>
<reference evidence="18" key="5">
    <citation type="submission" date="2025-09" db="UniProtKB">
        <authorList>
            <consortium name="Ensembl"/>
        </authorList>
    </citation>
    <scope>IDENTIFICATION</scope>
</reference>
<keyword evidence="15" id="KW-0175">Coiled coil</keyword>
<reference evidence="19" key="1">
    <citation type="journal article" date="2014" name="Science">
        <title>Nonhuman genetics. Genomic basis for the convergent evolution of electric organs.</title>
        <authorList>
            <person name="Gallant J.R."/>
            <person name="Traeger L.L."/>
            <person name="Volkening J.D."/>
            <person name="Moffett H."/>
            <person name="Chen P.H."/>
            <person name="Novina C.D."/>
            <person name="Phillips G.N.Jr."/>
            <person name="Anand R."/>
            <person name="Wells G.B."/>
            <person name="Pinch M."/>
            <person name="Guth R."/>
            <person name="Unguez G.A."/>
            <person name="Albert J.S."/>
            <person name="Zakon H.H."/>
            <person name="Samanta M.P."/>
            <person name="Sussman M.R."/>
        </authorList>
    </citation>
    <scope>NUCLEOTIDE SEQUENCE [LARGE SCALE GENOMIC DNA]</scope>
</reference>
<evidence type="ECO:0000256" key="11">
    <source>
        <dbReference type="ARBA" id="ARBA00023242"/>
    </source>
</evidence>
<evidence type="ECO:0000256" key="8">
    <source>
        <dbReference type="ARBA" id="ARBA00022833"/>
    </source>
</evidence>
<dbReference type="GO" id="GO:0005634">
    <property type="term" value="C:nucleus"/>
    <property type="evidence" value="ECO:0007669"/>
    <property type="project" value="UniProtKB-SubCell"/>
</dbReference>
<keyword evidence="10 14" id="KW-0234">DNA repair</keyword>
<keyword evidence="5 14" id="KW-0227">DNA damage</keyword>
<evidence type="ECO:0000256" key="15">
    <source>
        <dbReference type="SAM" id="Coils"/>
    </source>
</evidence>
<evidence type="ECO:0000256" key="2">
    <source>
        <dbReference type="ARBA" id="ARBA00012483"/>
    </source>
</evidence>
<name>A0A4W4HPF2_ELEEL</name>
<feature type="short sequence motif" description="LR motif 2" evidence="14">
    <location>
        <begin position="369"/>
        <end position="380"/>
    </location>
</feature>
<dbReference type="SMART" id="SM00184">
    <property type="entry name" value="RING"/>
    <property type="match status" value="1"/>
</dbReference>
<keyword evidence="6 14" id="KW-0863">Zinc-finger</keyword>
<dbReference type="GeneID" id="113574746"/>
<evidence type="ECO:0000256" key="14">
    <source>
        <dbReference type="HAMAP-Rule" id="MF_03066"/>
    </source>
</evidence>
<comment type="catalytic activity">
    <reaction evidence="1 14">
        <text>S-ubiquitinyl-[E2 ubiquitin-conjugating enzyme]-L-cysteine + [acceptor protein]-L-lysine = [E2 ubiquitin-conjugating enzyme]-L-cysteine + N(6)-ubiquitinyl-[acceptor protein]-L-lysine.</text>
        <dbReference type="EC" id="2.3.2.27"/>
    </reaction>
</comment>
<reference evidence="18" key="4">
    <citation type="submission" date="2025-08" db="UniProtKB">
        <authorList>
            <consortium name="Ensembl"/>
        </authorList>
    </citation>
    <scope>IDENTIFICATION</scope>
</reference>
<dbReference type="InterPro" id="IPR001841">
    <property type="entry name" value="Znf_RING"/>
</dbReference>
<dbReference type="CDD" id="cd16550">
    <property type="entry name" value="RING-HC_RNF168"/>
    <property type="match status" value="1"/>
</dbReference>
<dbReference type="InterPro" id="IPR013083">
    <property type="entry name" value="Znf_RING/FYVE/PHD"/>
</dbReference>
<dbReference type="GO" id="GO:0016567">
    <property type="term" value="P:protein ubiquitination"/>
    <property type="evidence" value="ECO:0007669"/>
    <property type="project" value="UniProtKB-UniRule"/>
</dbReference>
<dbReference type="HAMAP" id="MF_03066">
    <property type="entry name" value="RNF168"/>
    <property type="match status" value="1"/>
</dbReference>
<dbReference type="GO" id="GO:0006302">
    <property type="term" value="P:double-strand break repair"/>
    <property type="evidence" value="ECO:0007669"/>
    <property type="project" value="UniProtKB-UniRule"/>
</dbReference>
<evidence type="ECO:0000256" key="5">
    <source>
        <dbReference type="ARBA" id="ARBA00022763"/>
    </source>
</evidence>
<comment type="domain">
    <text evidence="14">The MIU motif (motif interacting with ubiquitin) mediates the interaction with both 'Lys-48'- and 'Lys-63'-linked ubiquitin chains. The UMI motif mediates interaction with ubiquitin with a preference for 'Lys-63'-linked ubiquitin. The specificity for different types of ubiquitin is mediated by juxtaposition of ubiquitin-binding motifs (MIU and UMI motifs) with LR motifs (LRMs).</text>
</comment>
<dbReference type="Ensembl" id="ENSEEET00000050960.2">
    <property type="protein sequence ID" value="ENSEEEP00000050408.2"/>
    <property type="gene ID" value="ENSEEEG00000023705.2"/>
</dbReference>
<feature type="short sequence motif" description="UMI motif" evidence="14">
    <location>
        <begin position="153"/>
        <end position="161"/>
    </location>
</feature>
<dbReference type="GO" id="GO:0031491">
    <property type="term" value="F:nucleosome binding"/>
    <property type="evidence" value="ECO:0007669"/>
    <property type="project" value="TreeGrafter"/>
</dbReference>
<dbReference type="GO" id="GO:0045739">
    <property type="term" value="P:positive regulation of DNA repair"/>
    <property type="evidence" value="ECO:0007669"/>
    <property type="project" value="UniProtKB-UniRule"/>
</dbReference>
<dbReference type="GO" id="GO:0006325">
    <property type="term" value="P:chromatin organization"/>
    <property type="evidence" value="ECO:0007669"/>
    <property type="project" value="UniProtKB-KW"/>
</dbReference>
<dbReference type="GO" id="GO:0035861">
    <property type="term" value="C:site of double-strand break"/>
    <property type="evidence" value="ECO:0007669"/>
    <property type="project" value="TreeGrafter"/>
</dbReference>
<feature type="compositionally biased region" description="Low complexity" evidence="16">
    <location>
        <begin position="383"/>
        <end position="406"/>
    </location>
</feature>
<dbReference type="AlphaFoldDB" id="A0A4W4HPF2"/>
<dbReference type="PANTHER" id="PTHR23328">
    <property type="entry name" value="RING-TYPE DOMAIN-CONTAINING PROTEIN"/>
    <property type="match status" value="1"/>
</dbReference>
<comment type="similarity">
    <text evidence="14">Belongs to the RNF168 family.</text>
</comment>
<evidence type="ECO:0000256" key="10">
    <source>
        <dbReference type="ARBA" id="ARBA00023204"/>
    </source>
</evidence>
<dbReference type="FunFam" id="3.30.40.10:FF:000466">
    <property type="entry name" value="E3 ubiquitin-protein ligase RNF168"/>
    <property type="match status" value="1"/>
</dbReference>
<dbReference type="RefSeq" id="XP_026861681.2">
    <property type="nucleotide sequence ID" value="XM_027005880.2"/>
</dbReference>
<dbReference type="CDD" id="cd22265">
    <property type="entry name" value="UDM1_RNF168"/>
    <property type="match status" value="1"/>
</dbReference>
<organism evidence="18 19">
    <name type="scientific">Electrophorus electricus</name>
    <name type="common">Electric eel</name>
    <name type="synonym">Gymnotus electricus</name>
    <dbReference type="NCBI Taxonomy" id="8005"/>
    <lineage>
        <taxon>Eukaryota</taxon>
        <taxon>Metazoa</taxon>
        <taxon>Chordata</taxon>
        <taxon>Craniata</taxon>
        <taxon>Vertebrata</taxon>
        <taxon>Euteleostomi</taxon>
        <taxon>Actinopterygii</taxon>
        <taxon>Neopterygii</taxon>
        <taxon>Teleostei</taxon>
        <taxon>Ostariophysi</taxon>
        <taxon>Gymnotiformes</taxon>
        <taxon>Gymnotoidei</taxon>
        <taxon>Gymnotidae</taxon>
        <taxon>Electrophorus</taxon>
    </lineage>
</organism>
<keyword evidence="8 14" id="KW-0862">Zinc</keyword>
<dbReference type="UniPathway" id="UPA00143"/>
<evidence type="ECO:0000256" key="16">
    <source>
        <dbReference type="SAM" id="MobiDB-lite"/>
    </source>
</evidence>
<dbReference type="GO" id="GO:0010212">
    <property type="term" value="P:response to ionizing radiation"/>
    <property type="evidence" value="ECO:0007669"/>
    <property type="project" value="UniProtKB-UniRule"/>
</dbReference>
<evidence type="ECO:0000256" key="1">
    <source>
        <dbReference type="ARBA" id="ARBA00000900"/>
    </source>
</evidence>
<feature type="region of interest" description="Disordered" evidence="16">
    <location>
        <begin position="272"/>
        <end position="326"/>
    </location>
</feature>
<feature type="domain" description="RING-type" evidence="17">
    <location>
        <begin position="26"/>
        <end position="65"/>
    </location>
</feature>
<dbReference type="OMA" id="RPRVCQP"/>
<evidence type="ECO:0000256" key="6">
    <source>
        <dbReference type="ARBA" id="ARBA00022771"/>
    </source>
</evidence>
<keyword evidence="7 14" id="KW-0833">Ubl conjugation pathway</keyword>
<keyword evidence="4 14" id="KW-0479">Metal-binding</keyword>
<dbReference type="GO" id="GO:0043130">
    <property type="term" value="F:ubiquitin binding"/>
    <property type="evidence" value="ECO:0007669"/>
    <property type="project" value="UniProtKB-UniRule"/>
</dbReference>
<proteinExistence type="inferred from homology"/>
<dbReference type="RefSeq" id="XP_026861678.2">
    <property type="nucleotide sequence ID" value="XM_027005877.2"/>
</dbReference>
<feature type="compositionally biased region" description="Basic and acidic residues" evidence="16">
    <location>
        <begin position="364"/>
        <end position="373"/>
    </location>
</feature>
<evidence type="ECO:0000259" key="17">
    <source>
        <dbReference type="PROSITE" id="PS50089"/>
    </source>
</evidence>
<comment type="caution">
    <text evidence="14">Lacks conserved residue(s) required for the propagation of feature annotation.</text>
</comment>
<dbReference type="GO" id="GO:0000151">
    <property type="term" value="C:ubiquitin ligase complex"/>
    <property type="evidence" value="ECO:0007669"/>
    <property type="project" value="UniProtKB-UniRule"/>
</dbReference>
<comment type="subcellular location">
    <subcellularLocation>
        <location evidence="14">Nucleus</location>
    </subcellularLocation>
    <text evidence="14">Localizes to double-strand breaks (DSBs) sites of DNA damage.</text>
</comment>
<sequence length="474" mass="52892">MPPVSEADVQLVHEGPGKLVLADCLCPVCLEIFLEPVTLPCTHTFCKPCFLETVDKANMCCPLCRKRVSTWARHNGRNKTLVNMELWRRIQEAFPAQCQRRLNGVDDGDDMNAFIPKPKVSLPGELRKEYEDQISKFVEEKRALEEAERKASEEYIQRLLAEEEQRVVEDRRRQEEKLEDDEKLARILSKELNSSQILESQRNIKLNDATSAKTKKSSVGHIEKFLCPMPSGQPHCETSPATTFLANKETILNAPLTLLPCAAGPCSLEMPASNSCSTSWHSNSDPDPHEQLSPASESSSFPKRKMEDSELAGDADLHKRPCSSPQGNLTLQELALQEALWSRWQQEEEDRQLAQRIQRELDRENIMDRRKGSADSYMLRQKSSPLPTTTTTTSTSTSSSSSSTTPAAACVSRQRVGREKAGKRVSRAGRQPEGKIPKEGLASARMSPSSASPAQRGAKQKQTTLAEMFPSMGR</sequence>
<dbReference type="Gene3D" id="3.30.40.10">
    <property type="entry name" value="Zinc/RING finger domain, C3HC4 (zinc finger)"/>
    <property type="match status" value="1"/>
</dbReference>
<keyword evidence="9 14" id="KW-0156">Chromatin regulator</keyword>
<feature type="region of interest" description="Disordered" evidence="16">
    <location>
        <begin position="364"/>
        <end position="474"/>
    </location>
</feature>
<keyword evidence="19" id="KW-1185">Reference proteome</keyword>
<dbReference type="GeneTree" id="ENSGT00940000153680"/>
<feature type="coiled-coil region" evidence="15">
    <location>
        <begin position="127"/>
        <end position="191"/>
    </location>
</feature>
<evidence type="ECO:0000256" key="12">
    <source>
        <dbReference type="ARBA" id="ARBA00077266"/>
    </source>
</evidence>
<evidence type="ECO:0000256" key="4">
    <source>
        <dbReference type="ARBA" id="ARBA00022723"/>
    </source>
</evidence>
<dbReference type="InterPro" id="IPR034725">
    <property type="entry name" value="RNF168"/>
</dbReference>
<dbReference type="Pfam" id="PF13923">
    <property type="entry name" value="zf-C3HC4_2"/>
    <property type="match status" value="1"/>
</dbReference>
<keyword evidence="11 14" id="KW-0539">Nucleus</keyword>
<evidence type="ECO:0000256" key="9">
    <source>
        <dbReference type="ARBA" id="ARBA00022853"/>
    </source>
</evidence>
<feature type="compositionally biased region" description="Low complexity" evidence="16">
    <location>
        <begin position="273"/>
        <end position="283"/>
    </location>
</feature>
<dbReference type="CDD" id="cd21952">
    <property type="entry name" value="MIU2_RNF168"/>
    <property type="match status" value="1"/>
</dbReference>
<comment type="pathway">
    <text evidence="14">Protein modification; protein ubiquitination.</text>
</comment>
<dbReference type="RefSeq" id="XP_026861680.2">
    <property type="nucleotide sequence ID" value="XM_027005879.2"/>
</dbReference>
<dbReference type="PROSITE" id="PS50089">
    <property type="entry name" value="ZF_RING_2"/>
    <property type="match status" value="1"/>
</dbReference>
<evidence type="ECO:0000313" key="18">
    <source>
        <dbReference type="Ensembl" id="ENSEEEP00000050408.2"/>
    </source>
</evidence>
<keyword evidence="3 14" id="KW-0808">Transferase</keyword>
<dbReference type="RefSeq" id="XP_026861679.2">
    <property type="nucleotide sequence ID" value="XM_027005878.2"/>
</dbReference>
<dbReference type="GO" id="GO:0061630">
    <property type="term" value="F:ubiquitin protein ligase activity"/>
    <property type="evidence" value="ECO:0007669"/>
    <property type="project" value="UniProtKB-EC"/>
</dbReference>
<dbReference type="PANTHER" id="PTHR23328:SF1">
    <property type="entry name" value="E3 UBIQUITIN-PROTEIN LIGASE RNF168"/>
    <property type="match status" value="1"/>
</dbReference>
<dbReference type="EC" id="2.3.2.27" evidence="2"/>
<feature type="compositionally biased region" description="Low complexity" evidence="16">
    <location>
        <begin position="442"/>
        <end position="454"/>
    </location>
</feature>
<protein>
    <recommendedName>
        <fullName evidence="2">RING-type E3 ubiquitin transferase</fullName>
        <ecNumber evidence="2">2.3.2.27</ecNumber>
    </recommendedName>
    <alternativeName>
        <fullName evidence="12 13">RING-type E3 ubiquitin transferase RNF168</fullName>
    </alternativeName>
</protein>
<dbReference type="STRING" id="8005.ENSEEEP00000050408"/>
<reference evidence="19" key="2">
    <citation type="journal article" date="2017" name="Sci. Adv.">
        <title>A tail of two voltages: Proteomic comparison of the three electric organs of the electric eel.</title>
        <authorList>
            <person name="Traeger L.L."/>
            <person name="Sabat G."/>
            <person name="Barrett-Wilt G.A."/>
            <person name="Wells G.B."/>
            <person name="Sussman M.R."/>
        </authorList>
    </citation>
    <scope>NUCLEOTIDE SEQUENCE [LARGE SCALE GENOMIC DNA]</scope>
</reference>